<dbReference type="PANTHER" id="PTHR45737:SF6">
    <property type="entry name" value="VON WILLEBRAND FACTOR A DOMAIN-CONTAINING PROTEIN 5A"/>
    <property type="match status" value="1"/>
</dbReference>
<name>A0A2W5Q361_VARPD</name>
<dbReference type="SUPFAM" id="SSF53300">
    <property type="entry name" value="vWA-like"/>
    <property type="match status" value="1"/>
</dbReference>
<sequence length="630" mass="68919">MEAATLTEPLPSDPPAPRAGRWLWLATVSLAATCFVLLTARPLHAQEAAPRQKTESPYFFVKSDSPDVDRLPLKGTDVDVRISGVIADVTVTQTYRNEGQRPIEAKYVFPGSTKAAVGGLTVRLADRLITAQIREKQQARIEYETAKQEGKTAALLEQQLPNVFQMNVANILPGDDVKVELRYTELLVPQGGNYQFVFPTVVGPRYNSPQSENAQAKWVAQPTLRAGVAPNTSFKMKVAIDTPMGIKEVRSLTHAIDVRTSDEARHADVALRADGRPLDNRDVVIDYRLAGEKIESGLMLYKGNGDGAENFFLAMVEPPKSVAASAISPRDYIFVVDISGSMHGFPLDTAKTVLERLIGGLRPSDTFNVLLFSGSNRMLNDHSVPATRANIEQALATIKNYNGSGSTELIPALKRVYAEPKAANVSRSIVVVTDGYVTVEREAFDLVRKNLDKANLFSFGIGSSVNRHLMEGLARAGMGEPFIITDPVQAPEQAARFRRIIESPVLTNVRATFGGLDVYDVEPQQLPDVLGERPVIVFGKWRGEARGGVTIAGQSASGPWKQELRIDGRTAQNASALRALWARHRIAALSDQEALEAGDRYKQAITDLGLKYSLLTQYTSFIAVDKVVRN</sequence>
<dbReference type="PANTHER" id="PTHR45737">
    <property type="entry name" value="VON WILLEBRAND FACTOR A DOMAIN-CONTAINING PROTEIN 5A"/>
    <property type="match status" value="1"/>
</dbReference>
<gene>
    <name evidence="3" type="ORF">DI563_19775</name>
</gene>
<dbReference type="Gene3D" id="3.40.50.410">
    <property type="entry name" value="von Willebrand factor, type A domain"/>
    <property type="match status" value="1"/>
</dbReference>
<feature type="non-terminal residue" evidence="3">
    <location>
        <position position="630"/>
    </location>
</feature>
<dbReference type="InterPro" id="IPR002035">
    <property type="entry name" value="VWF_A"/>
</dbReference>
<evidence type="ECO:0000313" key="3">
    <source>
        <dbReference type="EMBL" id="PZQ69075.1"/>
    </source>
</evidence>
<evidence type="ECO:0000313" key="4">
    <source>
        <dbReference type="Proteomes" id="UP000249135"/>
    </source>
</evidence>
<reference evidence="3 4" key="1">
    <citation type="submission" date="2017-08" db="EMBL/GenBank/DDBJ databases">
        <title>Infants hospitalized years apart are colonized by the same room-sourced microbial strains.</title>
        <authorList>
            <person name="Brooks B."/>
            <person name="Olm M.R."/>
            <person name="Firek B.A."/>
            <person name="Baker R."/>
            <person name="Thomas B.C."/>
            <person name="Morowitz M.J."/>
            <person name="Banfield J.F."/>
        </authorList>
    </citation>
    <scope>NUCLEOTIDE SEQUENCE [LARGE SCALE GENOMIC DNA]</scope>
    <source>
        <strain evidence="3">S2_005_003_R2_41</strain>
    </source>
</reference>
<feature type="domain" description="VWFA" evidence="1">
    <location>
        <begin position="331"/>
        <end position="509"/>
    </location>
</feature>
<evidence type="ECO:0000259" key="1">
    <source>
        <dbReference type="PROSITE" id="PS50234"/>
    </source>
</evidence>
<comment type="caution">
    <text evidence="3">The sequence shown here is derived from an EMBL/GenBank/DDBJ whole genome shotgun (WGS) entry which is preliminary data.</text>
</comment>
<dbReference type="PROSITE" id="PS50234">
    <property type="entry name" value="VWFA"/>
    <property type="match status" value="1"/>
</dbReference>
<dbReference type="InterPro" id="IPR013694">
    <property type="entry name" value="VIT"/>
</dbReference>
<accession>A0A2W5Q361</accession>
<dbReference type="SMART" id="SM00327">
    <property type="entry name" value="VWA"/>
    <property type="match status" value="1"/>
</dbReference>
<dbReference type="Pfam" id="PF13768">
    <property type="entry name" value="VWA_3"/>
    <property type="match status" value="1"/>
</dbReference>
<evidence type="ECO:0000259" key="2">
    <source>
        <dbReference type="PROSITE" id="PS51468"/>
    </source>
</evidence>
<protein>
    <submittedName>
        <fullName evidence="3">Trypsin</fullName>
    </submittedName>
</protein>
<dbReference type="Pfam" id="PF08487">
    <property type="entry name" value="VIT"/>
    <property type="match status" value="1"/>
</dbReference>
<dbReference type="InterPro" id="IPR036465">
    <property type="entry name" value="vWFA_dom_sf"/>
</dbReference>
<dbReference type="EMBL" id="QFPP01000304">
    <property type="protein sequence ID" value="PZQ69075.1"/>
    <property type="molecule type" value="Genomic_DNA"/>
</dbReference>
<dbReference type="PROSITE" id="PS51468">
    <property type="entry name" value="VIT"/>
    <property type="match status" value="1"/>
</dbReference>
<feature type="domain" description="VIT" evidence="2">
    <location>
        <begin position="57"/>
        <end position="185"/>
    </location>
</feature>
<dbReference type="SMART" id="SM00609">
    <property type="entry name" value="VIT"/>
    <property type="match status" value="1"/>
</dbReference>
<dbReference type="AlphaFoldDB" id="A0A2W5Q361"/>
<proteinExistence type="predicted"/>
<dbReference type="Proteomes" id="UP000249135">
    <property type="component" value="Unassembled WGS sequence"/>
</dbReference>
<organism evidence="3 4">
    <name type="scientific">Variovorax paradoxus</name>
    <dbReference type="NCBI Taxonomy" id="34073"/>
    <lineage>
        <taxon>Bacteria</taxon>
        <taxon>Pseudomonadati</taxon>
        <taxon>Pseudomonadota</taxon>
        <taxon>Betaproteobacteria</taxon>
        <taxon>Burkholderiales</taxon>
        <taxon>Comamonadaceae</taxon>
        <taxon>Variovorax</taxon>
    </lineage>
</organism>